<reference evidence="9 10" key="1">
    <citation type="submission" date="2020-07" db="EMBL/GenBank/DDBJ databases">
        <authorList>
            <person name="Feng X."/>
        </authorList>
    </citation>
    <scope>NUCLEOTIDE SEQUENCE [LARGE SCALE GENOMIC DNA]</scope>
    <source>
        <strain evidence="9 10">JCM31066</strain>
    </source>
</reference>
<dbReference type="GO" id="GO:0004557">
    <property type="term" value="F:alpha-galactosidase activity"/>
    <property type="evidence" value="ECO:0007669"/>
    <property type="project" value="UniProtKB-EC"/>
</dbReference>
<evidence type="ECO:0000313" key="10">
    <source>
        <dbReference type="Proteomes" id="UP000546464"/>
    </source>
</evidence>
<dbReference type="Proteomes" id="UP000546464">
    <property type="component" value="Unassembled WGS sequence"/>
</dbReference>
<comment type="catalytic activity">
    <reaction evidence="2">
        <text>Hydrolysis of terminal, non-reducing branched (1-&gt;3)-alpha-D-galactosidic residues, producing free D-galactose.</text>
        <dbReference type="EC" id="3.2.1.n1"/>
    </reaction>
</comment>
<dbReference type="EMBL" id="JACHVB010000052">
    <property type="protein sequence ID" value="MBC2595742.1"/>
    <property type="molecule type" value="Genomic_DNA"/>
</dbReference>
<keyword evidence="4" id="KW-0677">Repeat</keyword>
<evidence type="ECO:0000259" key="7">
    <source>
        <dbReference type="Pfam" id="PF23763"/>
    </source>
</evidence>
<gene>
    <name evidence="9" type="ORF">H5P28_15855</name>
</gene>
<proteinExistence type="predicted"/>
<dbReference type="InterPro" id="IPR012334">
    <property type="entry name" value="Pectin_lyas_fold"/>
</dbReference>
<dbReference type="InterPro" id="IPR057275">
    <property type="entry name" value="Beta-barrel_GLAA-B_I"/>
</dbReference>
<dbReference type="SUPFAM" id="SSF51126">
    <property type="entry name" value="Pectin lyase-like"/>
    <property type="match status" value="1"/>
</dbReference>
<comment type="catalytic activity">
    <reaction evidence="1">
        <text>Hydrolysis of terminal, non-reducing alpha-D-galactose residues in alpha-D-galactosides, including galactose oligosaccharides, galactomannans and galactolipids.</text>
        <dbReference type="EC" id="3.2.1.22"/>
    </reaction>
</comment>
<keyword evidence="3" id="KW-0732">Signal</keyword>
<dbReference type="Pfam" id="PF23763">
    <property type="entry name" value="Beta-barrel_GLAA-B_I"/>
    <property type="match status" value="1"/>
</dbReference>
<evidence type="ECO:0000256" key="4">
    <source>
        <dbReference type="ARBA" id="ARBA00022737"/>
    </source>
</evidence>
<dbReference type="Pfam" id="PF23764">
    <property type="entry name" value="Beta-barrel_GLAA-B_II"/>
    <property type="match status" value="1"/>
</dbReference>
<dbReference type="RefSeq" id="WP_185676675.1">
    <property type="nucleotide sequence ID" value="NZ_JACHVB010000052.1"/>
</dbReference>
<evidence type="ECO:0000256" key="3">
    <source>
        <dbReference type="ARBA" id="ARBA00022729"/>
    </source>
</evidence>
<keyword evidence="5" id="KW-0378">Hydrolase</keyword>
<evidence type="ECO:0000313" key="9">
    <source>
        <dbReference type="EMBL" id="MBC2595742.1"/>
    </source>
</evidence>
<dbReference type="Gene3D" id="2.160.20.10">
    <property type="entry name" value="Single-stranded right-handed beta-helix, Pectin lyase-like"/>
    <property type="match status" value="2"/>
</dbReference>
<dbReference type="AlphaFoldDB" id="A0A842HH50"/>
<evidence type="ECO:0000256" key="1">
    <source>
        <dbReference type="ARBA" id="ARBA00001255"/>
    </source>
</evidence>
<sequence length="569" mass="62878">MKKIILPLTKGDATPRVRECLKKCSRDSVIVLESGEYHFWPDEASEHYCFISNNQHGLRRIAFPLFDQHKLTIEGNGARLIFHGEIIPFFAENCADIVIRNLAVDWVRPFYSQGQVVAADAGGVDVRIDRERYPYRVDNGRIVFVGEGWESPLTEGVFAFDAQTRAPAYLSGDSLGLGFPPAIDVEAVDEHTVRLLASFPVLPSSGDYLVFRHYKRNCPAIALSRSQRVLLEDVTLHHAGAMGVIAQFCEDVILRRCRVTPSGQRVFSVAADASHFVNCRGRIRLEDCLFENQLDDACNVHGINSRIRKVLDARTVLTERVHHEQHGVEIGLPGDRVVFADNTTLLSYADNEIAAVEAVNARFALVRLSRALPLSLVPGHVMDNTSWTADFTARGCTARRNRARSFLISTPGRVVLEDNDIAAPGSAIKISGDANYWFESGAVRDVLIRGNRFGDCCFGAEPWGRSVISIDPEIEECHLGQPRFHRNIRIVDNSFATFDPSLLLARSVDGLTFSGNSIVRTTTYPSVSPDAPPVRLQGCDNVEIANNTLNGTPVEVTADACLPVEAIRS</sequence>
<name>A0A842HH50_9BACT</name>
<evidence type="ECO:0000256" key="5">
    <source>
        <dbReference type="ARBA" id="ARBA00022801"/>
    </source>
</evidence>
<keyword evidence="10" id="KW-1185">Reference proteome</keyword>
<feature type="domain" description="GLAA-B beta-barrel" evidence="8">
    <location>
        <begin position="316"/>
        <end position="380"/>
    </location>
</feature>
<keyword evidence="6" id="KW-0326">Glycosidase</keyword>
<dbReference type="InterPro" id="IPR011050">
    <property type="entry name" value="Pectin_lyase_fold/virulence"/>
</dbReference>
<accession>A0A842HH50</accession>
<dbReference type="InterPro" id="IPR056441">
    <property type="entry name" value="Beta-barrel_GLAA-B_II"/>
</dbReference>
<evidence type="ECO:0008006" key="11">
    <source>
        <dbReference type="Google" id="ProtNLM"/>
    </source>
</evidence>
<organism evidence="9 10">
    <name type="scientific">Ruficoccus amylovorans</name>
    <dbReference type="NCBI Taxonomy" id="1804625"/>
    <lineage>
        <taxon>Bacteria</taxon>
        <taxon>Pseudomonadati</taxon>
        <taxon>Verrucomicrobiota</taxon>
        <taxon>Opitutia</taxon>
        <taxon>Puniceicoccales</taxon>
        <taxon>Cerasicoccaceae</taxon>
        <taxon>Ruficoccus</taxon>
    </lineage>
</organism>
<protein>
    <recommendedName>
        <fullName evidence="11">Right-handed parallel beta-helix repeat-containing protein</fullName>
    </recommendedName>
</protein>
<evidence type="ECO:0000256" key="2">
    <source>
        <dbReference type="ARBA" id="ARBA00001271"/>
    </source>
</evidence>
<comment type="caution">
    <text evidence="9">The sequence shown here is derived from an EMBL/GenBank/DDBJ whole genome shotgun (WGS) entry which is preliminary data.</text>
</comment>
<evidence type="ECO:0000256" key="6">
    <source>
        <dbReference type="ARBA" id="ARBA00023295"/>
    </source>
</evidence>
<evidence type="ECO:0000259" key="8">
    <source>
        <dbReference type="Pfam" id="PF23764"/>
    </source>
</evidence>
<feature type="domain" description="GLAA-B beta-barrel" evidence="7">
    <location>
        <begin position="112"/>
        <end position="209"/>
    </location>
</feature>